<evidence type="ECO:0000256" key="1">
    <source>
        <dbReference type="SAM" id="MobiDB-lite"/>
    </source>
</evidence>
<dbReference type="Gene3D" id="1.10.238.10">
    <property type="entry name" value="EF-hand"/>
    <property type="match status" value="1"/>
</dbReference>
<gene>
    <name evidence="2" type="ORF">LGLO00237_LOCUS6213</name>
</gene>
<accession>A0A7S4DJV4</accession>
<protein>
    <recommendedName>
        <fullName evidence="3">EF-hand domain-containing protein</fullName>
    </recommendedName>
</protein>
<dbReference type="AlphaFoldDB" id="A0A7S4DJV4"/>
<evidence type="ECO:0008006" key="3">
    <source>
        <dbReference type="Google" id="ProtNLM"/>
    </source>
</evidence>
<organism evidence="2">
    <name type="scientific">Lotharella globosa</name>
    <dbReference type="NCBI Taxonomy" id="91324"/>
    <lineage>
        <taxon>Eukaryota</taxon>
        <taxon>Sar</taxon>
        <taxon>Rhizaria</taxon>
        <taxon>Cercozoa</taxon>
        <taxon>Chlorarachniophyceae</taxon>
        <taxon>Lotharella</taxon>
    </lineage>
</organism>
<dbReference type="EMBL" id="HBIV01008280">
    <property type="protein sequence ID" value="CAE0653452.1"/>
    <property type="molecule type" value="Transcribed_RNA"/>
</dbReference>
<feature type="region of interest" description="Disordered" evidence="1">
    <location>
        <begin position="113"/>
        <end position="151"/>
    </location>
</feature>
<sequence length="151" mass="17699">MKLVGEFFECLDLDDNGAIDEREAKAKLKEDAHYLFEDCEVDQDGTITRARFFEGFDRYKNRIALQKEREEGKGKTEANTDNPELIGALKRSIEMAREFNRSTRMLLEEAMVGTVRLEDDEEDDMDERKDSQPPKYWPMQKPVHDKKPYLS</sequence>
<evidence type="ECO:0000313" key="2">
    <source>
        <dbReference type="EMBL" id="CAE0653452.1"/>
    </source>
</evidence>
<proteinExistence type="predicted"/>
<name>A0A7S4DJV4_9EUKA</name>
<feature type="compositionally biased region" description="Basic and acidic residues" evidence="1">
    <location>
        <begin position="142"/>
        <end position="151"/>
    </location>
</feature>
<reference evidence="2" key="1">
    <citation type="submission" date="2021-01" db="EMBL/GenBank/DDBJ databases">
        <authorList>
            <person name="Corre E."/>
            <person name="Pelletier E."/>
            <person name="Niang G."/>
            <person name="Scheremetjew M."/>
            <person name="Finn R."/>
            <person name="Kale V."/>
            <person name="Holt S."/>
            <person name="Cochrane G."/>
            <person name="Meng A."/>
            <person name="Brown T."/>
            <person name="Cohen L."/>
        </authorList>
    </citation>
    <scope>NUCLEOTIDE SEQUENCE</scope>
    <source>
        <strain evidence="2">CCCM811</strain>
    </source>
</reference>
<dbReference type="SUPFAM" id="SSF47473">
    <property type="entry name" value="EF-hand"/>
    <property type="match status" value="1"/>
</dbReference>
<dbReference type="InterPro" id="IPR011992">
    <property type="entry name" value="EF-hand-dom_pair"/>
</dbReference>